<gene>
    <name evidence="2" type="ORF">Sangu_1534700</name>
</gene>
<feature type="region of interest" description="Disordered" evidence="1">
    <location>
        <begin position="120"/>
        <end position="144"/>
    </location>
</feature>
<organism evidence="2">
    <name type="scientific">Sesamum angustifolium</name>
    <dbReference type="NCBI Taxonomy" id="2727405"/>
    <lineage>
        <taxon>Eukaryota</taxon>
        <taxon>Viridiplantae</taxon>
        <taxon>Streptophyta</taxon>
        <taxon>Embryophyta</taxon>
        <taxon>Tracheophyta</taxon>
        <taxon>Spermatophyta</taxon>
        <taxon>Magnoliopsida</taxon>
        <taxon>eudicotyledons</taxon>
        <taxon>Gunneridae</taxon>
        <taxon>Pentapetalae</taxon>
        <taxon>asterids</taxon>
        <taxon>lamiids</taxon>
        <taxon>Lamiales</taxon>
        <taxon>Pedaliaceae</taxon>
        <taxon>Sesamum</taxon>
    </lineage>
</organism>
<reference evidence="2" key="2">
    <citation type="journal article" date="2024" name="Plant">
        <title>Genomic evolution and insights into agronomic trait innovations of Sesamum species.</title>
        <authorList>
            <person name="Miao H."/>
            <person name="Wang L."/>
            <person name="Qu L."/>
            <person name="Liu H."/>
            <person name="Sun Y."/>
            <person name="Le M."/>
            <person name="Wang Q."/>
            <person name="Wei S."/>
            <person name="Zheng Y."/>
            <person name="Lin W."/>
            <person name="Duan Y."/>
            <person name="Cao H."/>
            <person name="Xiong S."/>
            <person name="Wang X."/>
            <person name="Wei L."/>
            <person name="Li C."/>
            <person name="Ma Q."/>
            <person name="Ju M."/>
            <person name="Zhao R."/>
            <person name="Li G."/>
            <person name="Mu C."/>
            <person name="Tian Q."/>
            <person name="Mei H."/>
            <person name="Zhang T."/>
            <person name="Gao T."/>
            <person name="Zhang H."/>
        </authorList>
    </citation>
    <scope>NUCLEOTIDE SEQUENCE</scope>
    <source>
        <strain evidence="2">G01</strain>
    </source>
</reference>
<evidence type="ECO:0000256" key="1">
    <source>
        <dbReference type="SAM" id="MobiDB-lite"/>
    </source>
</evidence>
<comment type="caution">
    <text evidence="2">The sequence shown here is derived from an EMBL/GenBank/DDBJ whole genome shotgun (WGS) entry which is preliminary data.</text>
</comment>
<dbReference type="EMBL" id="JACGWK010000009">
    <property type="protein sequence ID" value="KAL0333785.1"/>
    <property type="molecule type" value="Genomic_DNA"/>
</dbReference>
<accession>A0AAW2MRF3</accession>
<name>A0AAW2MRF3_9LAMI</name>
<dbReference type="AlphaFoldDB" id="A0AAW2MRF3"/>
<protein>
    <submittedName>
        <fullName evidence="2">Thioredoxin-like 2, chloroplastic</fullName>
    </submittedName>
</protein>
<evidence type="ECO:0000313" key="2">
    <source>
        <dbReference type="EMBL" id="KAL0333785.1"/>
    </source>
</evidence>
<proteinExistence type="predicted"/>
<reference evidence="2" key="1">
    <citation type="submission" date="2020-06" db="EMBL/GenBank/DDBJ databases">
        <authorList>
            <person name="Li T."/>
            <person name="Hu X."/>
            <person name="Zhang T."/>
            <person name="Song X."/>
            <person name="Zhang H."/>
            <person name="Dai N."/>
            <person name="Sheng W."/>
            <person name="Hou X."/>
            <person name="Wei L."/>
        </authorList>
    </citation>
    <scope>NUCLEOTIDE SEQUENCE</scope>
    <source>
        <strain evidence="2">G01</strain>
        <tissue evidence="2">Leaf</tissue>
    </source>
</reference>
<sequence length="144" mass="16058">MNLGALRADMLFPEGSLYFPPMFILICSIITFELQYAFESCAPLSALQNSRGTSRYLVLKVNFYENKPMSKNLNVKVLPYFHFYRGADGLLESFSCSLAKFQKIKDAIELHNSDRCSLGPPKGVGELNLDNPSPPKKVAESSPT</sequence>